<dbReference type="PROSITE" id="PS50110">
    <property type="entry name" value="RESPONSE_REGULATORY"/>
    <property type="match status" value="1"/>
</dbReference>
<dbReference type="Gene3D" id="3.40.50.2300">
    <property type="match status" value="1"/>
</dbReference>
<dbReference type="PROSITE" id="PS51755">
    <property type="entry name" value="OMPR_PHOB"/>
    <property type="match status" value="1"/>
</dbReference>
<dbReference type="InterPro" id="IPR001789">
    <property type="entry name" value="Sig_transdc_resp-reg_receiver"/>
</dbReference>
<reference evidence="10 11" key="1">
    <citation type="submission" date="2017-01" db="EMBL/GenBank/DDBJ databases">
        <title>Genome sequencing of Arcobacter sp. LPB0137.</title>
        <authorList>
            <person name="Lee G.-W."/>
            <person name="Yi H."/>
        </authorList>
    </citation>
    <scope>NUCLEOTIDE SEQUENCE [LARGE SCALE GENOMIC DNA]</scope>
    <source>
        <strain evidence="10 11">LPB0137</strain>
    </source>
</reference>
<dbReference type="InterPro" id="IPR039420">
    <property type="entry name" value="WalR-like"/>
</dbReference>
<organism evidence="10 11">
    <name type="scientific">Poseidonibacter parvus</name>
    <dbReference type="NCBI Taxonomy" id="1850254"/>
    <lineage>
        <taxon>Bacteria</taxon>
        <taxon>Pseudomonadati</taxon>
        <taxon>Campylobacterota</taxon>
        <taxon>Epsilonproteobacteria</taxon>
        <taxon>Campylobacterales</taxon>
        <taxon>Arcobacteraceae</taxon>
        <taxon>Poseidonibacter</taxon>
    </lineage>
</organism>
<keyword evidence="11" id="KW-1185">Reference proteome</keyword>
<dbReference type="GO" id="GO:0032993">
    <property type="term" value="C:protein-DNA complex"/>
    <property type="evidence" value="ECO:0007669"/>
    <property type="project" value="TreeGrafter"/>
</dbReference>
<evidence type="ECO:0000256" key="6">
    <source>
        <dbReference type="PROSITE-ProRule" id="PRU00169"/>
    </source>
</evidence>
<name>A0A1P8KQ49_9BACT</name>
<evidence type="ECO:0000259" key="8">
    <source>
        <dbReference type="PROSITE" id="PS50110"/>
    </source>
</evidence>
<dbReference type="Gene3D" id="1.10.10.10">
    <property type="entry name" value="Winged helix-like DNA-binding domain superfamily/Winged helix DNA-binding domain"/>
    <property type="match status" value="1"/>
</dbReference>
<dbReference type="PANTHER" id="PTHR48111">
    <property type="entry name" value="REGULATOR OF RPOS"/>
    <property type="match status" value="1"/>
</dbReference>
<dbReference type="PANTHER" id="PTHR48111:SF22">
    <property type="entry name" value="REGULATOR OF RPOS"/>
    <property type="match status" value="1"/>
</dbReference>
<dbReference type="Proteomes" id="UP000186074">
    <property type="component" value="Chromosome"/>
</dbReference>
<evidence type="ECO:0000256" key="5">
    <source>
        <dbReference type="ARBA" id="ARBA00023163"/>
    </source>
</evidence>
<dbReference type="OrthoDB" id="8912111at2"/>
<keyword evidence="4 7" id="KW-0238">DNA-binding</keyword>
<dbReference type="GO" id="GO:0000976">
    <property type="term" value="F:transcription cis-regulatory region binding"/>
    <property type="evidence" value="ECO:0007669"/>
    <property type="project" value="TreeGrafter"/>
</dbReference>
<dbReference type="GO" id="GO:0006355">
    <property type="term" value="P:regulation of DNA-templated transcription"/>
    <property type="evidence" value="ECO:0007669"/>
    <property type="project" value="InterPro"/>
</dbReference>
<dbReference type="Pfam" id="PF00486">
    <property type="entry name" value="Trans_reg_C"/>
    <property type="match status" value="1"/>
</dbReference>
<gene>
    <name evidence="10" type="ORF">LPB137_12860</name>
</gene>
<feature type="domain" description="Response regulatory" evidence="8">
    <location>
        <begin position="2"/>
        <end position="116"/>
    </location>
</feature>
<feature type="DNA-binding region" description="OmpR/PhoB-type" evidence="7">
    <location>
        <begin position="124"/>
        <end position="218"/>
    </location>
</feature>
<dbReference type="SMART" id="SM00862">
    <property type="entry name" value="Trans_reg_C"/>
    <property type="match status" value="1"/>
</dbReference>
<evidence type="ECO:0000256" key="1">
    <source>
        <dbReference type="ARBA" id="ARBA00022553"/>
    </source>
</evidence>
<protein>
    <submittedName>
        <fullName evidence="10">DNA-binding response regulator</fullName>
    </submittedName>
</protein>
<dbReference type="KEGG" id="alp:LPB137_12860"/>
<dbReference type="AlphaFoldDB" id="A0A1P8KQ49"/>
<evidence type="ECO:0000256" key="3">
    <source>
        <dbReference type="ARBA" id="ARBA00023015"/>
    </source>
</evidence>
<evidence type="ECO:0000256" key="2">
    <source>
        <dbReference type="ARBA" id="ARBA00023012"/>
    </source>
</evidence>
<proteinExistence type="predicted"/>
<evidence type="ECO:0000256" key="7">
    <source>
        <dbReference type="PROSITE-ProRule" id="PRU01091"/>
    </source>
</evidence>
<dbReference type="InterPro" id="IPR036388">
    <property type="entry name" value="WH-like_DNA-bd_sf"/>
</dbReference>
<dbReference type="STRING" id="1850254.LPB137_12860"/>
<accession>A0A1P8KQ49</accession>
<sequence length="222" mass="26155">MKVFLLEDDFALNKIISNSLKNRGFFVDNCFDGYKAVETVMNNSYDFFILDLNVIGFDGHKILEIIREENKQTPVIIMSAQIDMENIKKSYALGCNYYIKKPFDFEELFLRIQYHVQKQNKTDKFLTTLGNSYSFDLLEQTLYYKEQSIDLSVKEKLLMSLLVQNLNSITSIEMIHEYVWDSKEMEAVSMRSLIHKIKKKLKSGMIINFRGEGYKLINHEEY</sequence>
<dbReference type="GO" id="GO:0005829">
    <property type="term" value="C:cytosol"/>
    <property type="evidence" value="ECO:0007669"/>
    <property type="project" value="TreeGrafter"/>
</dbReference>
<dbReference type="SMART" id="SM00448">
    <property type="entry name" value="REC"/>
    <property type="match status" value="1"/>
</dbReference>
<feature type="modified residue" description="4-aspartylphosphate" evidence="6">
    <location>
        <position position="51"/>
    </location>
</feature>
<dbReference type="RefSeq" id="WP_076088722.1">
    <property type="nucleotide sequence ID" value="NZ_CP019070.1"/>
</dbReference>
<dbReference type="InterPro" id="IPR001867">
    <property type="entry name" value="OmpR/PhoB-type_DNA-bd"/>
</dbReference>
<dbReference type="EMBL" id="CP019070">
    <property type="protein sequence ID" value="APW66686.1"/>
    <property type="molecule type" value="Genomic_DNA"/>
</dbReference>
<evidence type="ECO:0000259" key="9">
    <source>
        <dbReference type="PROSITE" id="PS51755"/>
    </source>
</evidence>
<keyword evidence="3" id="KW-0805">Transcription regulation</keyword>
<keyword evidence="2" id="KW-0902">Two-component regulatory system</keyword>
<evidence type="ECO:0000313" key="11">
    <source>
        <dbReference type="Proteomes" id="UP000186074"/>
    </source>
</evidence>
<dbReference type="SUPFAM" id="SSF52172">
    <property type="entry name" value="CheY-like"/>
    <property type="match status" value="1"/>
</dbReference>
<feature type="domain" description="OmpR/PhoB-type" evidence="9">
    <location>
        <begin position="124"/>
        <end position="218"/>
    </location>
</feature>
<dbReference type="GO" id="GO:0000156">
    <property type="term" value="F:phosphorelay response regulator activity"/>
    <property type="evidence" value="ECO:0007669"/>
    <property type="project" value="TreeGrafter"/>
</dbReference>
<keyword evidence="5" id="KW-0804">Transcription</keyword>
<evidence type="ECO:0000256" key="4">
    <source>
        <dbReference type="ARBA" id="ARBA00023125"/>
    </source>
</evidence>
<keyword evidence="1 6" id="KW-0597">Phosphoprotein</keyword>
<dbReference type="Pfam" id="PF00072">
    <property type="entry name" value="Response_reg"/>
    <property type="match status" value="1"/>
</dbReference>
<evidence type="ECO:0000313" key="10">
    <source>
        <dbReference type="EMBL" id="APW66686.1"/>
    </source>
</evidence>
<dbReference type="InterPro" id="IPR011006">
    <property type="entry name" value="CheY-like_superfamily"/>
</dbReference>